<dbReference type="InterPro" id="IPR050287">
    <property type="entry name" value="MTA/SAH_deaminase"/>
</dbReference>
<dbReference type="InterPro" id="IPR006680">
    <property type="entry name" value="Amidohydro-rel"/>
</dbReference>
<proteinExistence type="predicted"/>
<evidence type="ECO:0000256" key="1">
    <source>
        <dbReference type="ARBA" id="ARBA00022801"/>
    </source>
</evidence>
<keyword evidence="1 3" id="KW-0378">Hydrolase</keyword>
<feature type="domain" description="Amidohydrolase-related" evidence="2">
    <location>
        <begin position="55"/>
        <end position="412"/>
    </location>
</feature>
<evidence type="ECO:0000259" key="2">
    <source>
        <dbReference type="Pfam" id="PF01979"/>
    </source>
</evidence>
<reference evidence="3" key="1">
    <citation type="journal article" date="2020" name="mSystems">
        <title>Genome- and Community-Level Interaction Insights into Carbon Utilization and Element Cycling Functions of Hydrothermarchaeota in Hydrothermal Sediment.</title>
        <authorList>
            <person name="Zhou Z."/>
            <person name="Liu Y."/>
            <person name="Xu W."/>
            <person name="Pan J."/>
            <person name="Luo Z.H."/>
            <person name="Li M."/>
        </authorList>
    </citation>
    <scope>NUCLEOTIDE SEQUENCE [LARGE SCALE GENOMIC DNA]</scope>
    <source>
        <strain evidence="3">SpSt-61</strain>
    </source>
</reference>
<protein>
    <submittedName>
        <fullName evidence="3">Amidohydrolase</fullName>
    </submittedName>
</protein>
<sequence length="446" mass="49592">MKILFLGGTILTFDKEYKVYFNGMLGVNNDTIEFVGKDIPNGFHPDLKVDCTGCVIMPGFVNAHVHLGEWLFKGMMDEVDFQGLFYSSLFKWEASLDPDILYWGSLAAITEALRCGVTTVGDMYHHAEATARAVEVSGIRACIGQLIYGFSLQSPYMRKGKNLKFDLYAFEEQLESAYQFAIKWNGKAQGRITTALAPHATNTLTPEMLEQIAQVAQKSSLLIHMHLAQMKSEYEMVKRKYGLGCVELLEKTGILKNKFLGAHGIFLKKNEIDLLARVSGAVAHNPVANAKDAGLVAPVIALKQAGVCIGLGTDAFHSNLLETARFAAYLHRVHTRNAQTCPAQEVLFWATKGGAMALGLKDVGSLERGKKADLIVINLKQLNTLPINDPYKTVLYYAEPTNIFLVMVNGNILINKNQKLTIKLEEIQQQYLKSVQTIKSRINKRR</sequence>
<dbReference type="CDD" id="cd01298">
    <property type="entry name" value="ATZ_TRZ_like"/>
    <property type="match status" value="1"/>
</dbReference>
<dbReference type="Gene3D" id="3.20.20.140">
    <property type="entry name" value="Metal-dependent hydrolases"/>
    <property type="match status" value="1"/>
</dbReference>
<dbReference type="PANTHER" id="PTHR43794:SF11">
    <property type="entry name" value="AMIDOHYDROLASE-RELATED DOMAIN-CONTAINING PROTEIN"/>
    <property type="match status" value="1"/>
</dbReference>
<dbReference type="Pfam" id="PF01979">
    <property type="entry name" value="Amidohydro_1"/>
    <property type="match status" value="1"/>
</dbReference>
<dbReference type="InterPro" id="IPR011059">
    <property type="entry name" value="Metal-dep_hydrolase_composite"/>
</dbReference>
<dbReference type="EMBL" id="DSZZ01000416">
    <property type="protein sequence ID" value="HGU53617.1"/>
    <property type="molecule type" value="Genomic_DNA"/>
</dbReference>
<dbReference type="GO" id="GO:0016810">
    <property type="term" value="F:hydrolase activity, acting on carbon-nitrogen (but not peptide) bonds"/>
    <property type="evidence" value="ECO:0007669"/>
    <property type="project" value="InterPro"/>
</dbReference>
<dbReference type="Gene3D" id="2.30.40.10">
    <property type="entry name" value="Urease, subunit C, domain 1"/>
    <property type="match status" value="1"/>
</dbReference>
<dbReference type="PANTHER" id="PTHR43794">
    <property type="entry name" value="AMINOHYDROLASE SSNA-RELATED"/>
    <property type="match status" value="1"/>
</dbReference>
<name>A0A7V4KEJ1_FERPE</name>
<dbReference type="InterPro" id="IPR032466">
    <property type="entry name" value="Metal_Hydrolase"/>
</dbReference>
<accession>A0A7V4KEJ1</accession>
<dbReference type="SUPFAM" id="SSF51556">
    <property type="entry name" value="Metallo-dependent hydrolases"/>
    <property type="match status" value="1"/>
</dbReference>
<gene>
    <name evidence="3" type="ORF">ENT78_08895</name>
</gene>
<dbReference type="AlphaFoldDB" id="A0A7V4KEJ1"/>
<organism evidence="3">
    <name type="scientific">Fervidobacterium pennivorans</name>
    <dbReference type="NCBI Taxonomy" id="93466"/>
    <lineage>
        <taxon>Bacteria</taxon>
        <taxon>Thermotogati</taxon>
        <taxon>Thermotogota</taxon>
        <taxon>Thermotogae</taxon>
        <taxon>Thermotogales</taxon>
        <taxon>Fervidobacteriaceae</taxon>
        <taxon>Fervidobacterium</taxon>
    </lineage>
</organism>
<comment type="caution">
    <text evidence="3">The sequence shown here is derived from an EMBL/GenBank/DDBJ whole genome shotgun (WGS) entry which is preliminary data.</text>
</comment>
<evidence type="ECO:0000313" key="3">
    <source>
        <dbReference type="EMBL" id="HGU53617.1"/>
    </source>
</evidence>
<dbReference type="SUPFAM" id="SSF51338">
    <property type="entry name" value="Composite domain of metallo-dependent hydrolases"/>
    <property type="match status" value="1"/>
</dbReference>